<dbReference type="InterPro" id="IPR010998">
    <property type="entry name" value="Integrase_recombinase_N"/>
</dbReference>
<dbReference type="InterPro" id="IPR038488">
    <property type="entry name" value="Integrase_DNA-bd_sf"/>
</dbReference>
<evidence type="ECO:0000256" key="3">
    <source>
        <dbReference type="ARBA" id="ARBA00023125"/>
    </source>
</evidence>
<dbReference type="GO" id="GO:0015074">
    <property type="term" value="P:DNA integration"/>
    <property type="evidence" value="ECO:0007669"/>
    <property type="project" value="UniProtKB-KW"/>
</dbReference>
<evidence type="ECO:0000256" key="1">
    <source>
        <dbReference type="ARBA" id="ARBA00008857"/>
    </source>
</evidence>
<evidence type="ECO:0000313" key="6">
    <source>
        <dbReference type="EMBL" id="TVO79536.1"/>
    </source>
</evidence>
<evidence type="ECO:0000259" key="5">
    <source>
        <dbReference type="PROSITE" id="PS51898"/>
    </source>
</evidence>
<dbReference type="InterPro" id="IPR013762">
    <property type="entry name" value="Integrase-like_cat_sf"/>
</dbReference>
<dbReference type="Gene3D" id="1.10.150.130">
    <property type="match status" value="1"/>
</dbReference>
<dbReference type="PANTHER" id="PTHR30629:SF2">
    <property type="entry name" value="PROPHAGE INTEGRASE INTS-RELATED"/>
    <property type="match status" value="1"/>
</dbReference>
<gene>
    <name evidence="6" type="ORF">FHP89_01940</name>
</gene>
<evidence type="ECO:0000313" key="7">
    <source>
        <dbReference type="Proteomes" id="UP000318349"/>
    </source>
</evidence>
<dbReference type="Gene3D" id="1.10.443.10">
    <property type="entry name" value="Intergrase catalytic core"/>
    <property type="match status" value="1"/>
</dbReference>
<keyword evidence="2" id="KW-0229">DNA integration</keyword>
<name>A0A557SQ63_9RHOO</name>
<reference evidence="6 7" key="1">
    <citation type="submission" date="2019-07" db="EMBL/GenBank/DDBJ databases">
        <title>The pathways for chlorine oxyanion respiration interact through the shared metabolite chlorate.</title>
        <authorList>
            <person name="Barnum T.P."/>
            <person name="Cheng Y."/>
            <person name="Hill K.A."/>
            <person name="Lucas L.N."/>
            <person name="Carlson H.K."/>
            <person name="Coates J.D."/>
        </authorList>
    </citation>
    <scope>NUCLEOTIDE SEQUENCE [LARGE SCALE GENOMIC DNA]</scope>
    <source>
        <strain evidence="6 7">SFB-1</strain>
    </source>
</reference>
<dbReference type="GO" id="GO:0003677">
    <property type="term" value="F:DNA binding"/>
    <property type="evidence" value="ECO:0007669"/>
    <property type="project" value="UniProtKB-KW"/>
</dbReference>
<dbReference type="Pfam" id="PF13356">
    <property type="entry name" value="Arm-DNA-bind_3"/>
    <property type="match status" value="1"/>
</dbReference>
<dbReference type="AlphaFoldDB" id="A0A557SQ63"/>
<feature type="domain" description="Tyr recombinase" evidence="5">
    <location>
        <begin position="239"/>
        <end position="408"/>
    </location>
</feature>
<proteinExistence type="inferred from homology"/>
<dbReference type="PANTHER" id="PTHR30629">
    <property type="entry name" value="PROPHAGE INTEGRASE"/>
    <property type="match status" value="1"/>
</dbReference>
<dbReference type="InterPro" id="IPR025166">
    <property type="entry name" value="Integrase_DNA_bind_dom"/>
</dbReference>
<organism evidence="6 7">
    <name type="scientific">Denitromonas halophila</name>
    <dbReference type="NCBI Taxonomy" id="1629404"/>
    <lineage>
        <taxon>Bacteria</taxon>
        <taxon>Pseudomonadati</taxon>
        <taxon>Pseudomonadota</taxon>
        <taxon>Betaproteobacteria</taxon>
        <taxon>Rhodocyclales</taxon>
        <taxon>Zoogloeaceae</taxon>
        <taxon>Denitromonas</taxon>
    </lineage>
</organism>
<dbReference type="Gene3D" id="3.30.160.390">
    <property type="entry name" value="Integrase, DNA-binding domain"/>
    <property type="match status" value="1"/>
</dbReference>
<dbReference type="InterPro" id="IPR011010">
    <property type="entry name" value="DNA_brk_join_enz"/>
</dbReference>
<comment type="similarity">
    <text evidence="1">Belongs to the 'phage' integrase family.</text>
</comment>
<evidence type="ECO:0000256" key="2">
    <source>
        <dbReference type="ARBA" id="ARBA00022908"/>
    </source>
</evidence>
<dbReference type="Proteomes" id="UP000318349">
    <property type="component" value="Unassembled WGS sequence"/>
</dbReference>
<dbReference type="SUPFAM" id="SSF56349">
    <property type="entry name" value="DNA breaking-rejoining enzymes"/>
    <property type="match status" value="1"/>
</dbReference>
<sequence length="432" mass="48050">MTRLTKEFIDKVPLPAKGNKVYWDDQLKGFGLRVTAAGKKVFVVMGRVKGEQVGITIGPYGVWTVDLARNGDTRKTPDNSIEIVRPGAKHLLNAMQAGIDPREERRKQEVSEVTLRKVADAYVARPGKLKESSKGEIERHVATTFEAWADKPITAITEDMCRDRYREMLTKGLRGKAPAPGQANQAFSVLRALINFAGRRYKQSNGAPLITLNPVKALKDDWVKLQPRMTNIGESKVGAVWHMLTTSRAEAYNRDTLASIDLVMFLLLTGARIGEASALTWDRVNFDEGWWHIPDPKNKNPVWLPLSSQAFELLKGRQRVKGSPFVFTSWGKAGHIKDPRDTMGKVSEAAGTKIAPHDLRRTFVAIGFQNCGVDLSKLELLTNHVLKGVTATHYLPKQRLQYLLPEVQRIGDWIEAQGKAAASVVIEETAPA</sequence>
<keyword evidence="4" id="KW-0233">DNA recombination</keyword>
<accession>A0A557SQ63</accession>
<dbReference type="Pfam" id="PF00589">
    <property type="entry name" value="Phage_integrase"/>
    <property type="match status" value="1"/>
</dbReference>
<protein>
    <submittedName>
        <fullName evidence="6">Tyrosine-type recombinase/integrase</fullName>
    </submittedName>
</protein>
<dbReference type="InterPro" id="IPR002104">
    <property type="entry name" value="Integrase_catalytic"/>
</dbReference>
<comment type="caution">
    <text evidence="6">The sequence shown here is derived from an EMBL/GenBank/DDBJ whole genome shotgun (WGS) entry which is preliminary data.</text>
</comment>
<dbReference type="EMBL" id="VMNI01000002">
    <property type="protein sequence ID" value="TVO79536.1"/>
    <property type="molecule type" value="Genomic_DNA"/>
</dbReference>
<dbReference type="InterPro" id="IPR050808">
    <property type="entry name" value="Phage_Integrase"/>
</dbReference>
<dbReference type="CDD" id="cd00801">
    <property type="entry name" value="INT_P4_C"/>
    <property type="match status" value="1"/>
</dbReference>
<evidence type="ECO:0000256" key="4">
    <source>
        <dbReference type="ARBA" id="ARBA00023172"/>
    </source>
</evidence>
<keyword evidence="3" id="KW-0238">DNA-binding</keyword>
<dbReference type="PROSITE" id="PS51898">
    <property type="entry name" value="TYR_RECOMBINASE"/>
    <property type="match status" value="1"/>
</dbReference>
<dbReference type="GO" id="GO:0006310">
    <property type="term" value="P:DNA recombination"/>
    <property type="evidence" value="ECO:0007669"/>
    <property type="project" value="UniProtKB-KW"/>
</dbReference>